<dbReference type="NCBIfam" id="TIGR00431">
    <property type="entry name" value="TruB"/>
    <property type="match status" value="1"/>
</dbReference>
<keyword evidence="8" id="KW-1185">Reference proteome</keyword>
<feature type="active site" description="Nucleophile" evidence="5">
    <location>
        <position position="38"/>
    </location>
</feature>
<comment type="function">
    <text evidence="5">Responsible for synthesis of pseudouridine from uracil-55 in the psi GC loop of transfer RNAs.</text>
</comment>
<dbReference type="Gene3D" id="3.30.2350.10">
    <property type="entry name" value="Pseudouridine synthase"/>
    <property type="match status" value="1"/>
</dbReference>
<reference evidence="7 8" key="1">
    <citation type="journal article" date="2013" name="Mar. Genomics">
        <title>Expression of sulfatases in Rhodopirellula baltica and the diversity of sulfatases in the genus Rhodopirellula.</title>
        <authorList>
            <person name="Wegner C.E."/>
            <person name="Richter-Heitmann T."/>
            <person name="Klindworth A."/>
            <person name="Klockow C."/>
            <person name="Richter M."/>
            <person name="Achstetter T."/>
            <person name="Glockner F.O."/>
            <person name="Harder J."/>
        </authorList>
    </citation>
    <scope>NUCLEOTIDE SEQUENCE [LARGE SCALE GENOMIC DNA]</scope>
    <source>
        <strain evidence="7 8">SM1</strain>
    </source>
</reference>
<dbReference type="InterPro" id="IPR020103">
    <property type="entry name" value="PsdUridine_synth_cat_dom_sf"/>
</dbReference>
<keyword evidence="3 5" id="KW-0819">tRNA processing</keyword>
<evidence type="ECO:0000313" key="7">
    <source>
        <dbReference type="EMBL" id="EMI16548.1"/>
    </source>
</evidence>
<evidence type="ECO:0000313" key="8">
    <source>
        <dbReference type="Proteomes" id="UP000011991"/>
    </source>
</evidence>
<name>M5RAM6_9BACT</name>
<dbReference type="InterPro" id="IPR014780">
    <property type="entry name" value="tRNA_psdUridine_synth_TruB"/>
</dbReference>
<evidence type="ECO:0000256" key="2">
    <source>
        <dbReference type="ARBA" id="ARBA00005642"/>
    </source>
</evidence>
<evidence type="ECO:0000259" key="6">
    <source>
        <dbReference type="Pfam" id="PF01509"/>
    </source>
</evidence>
<gene>
    <name evidence="5" type="primary">truB</name>
    <name evidence="7" type="ORF">RMSM_06526</name>
</gene>
<dbReference type="GO" id="GO:0160148">
    <property type="term" value="F:tRNA pseudouridine(55) synthase activity"/>
    <property type="evidence" value="ECO:0007669"/>
    <property type="project" value="UniProtKB-EC"/>
</dbReference>
<organism evidence="7 8">
    <name type="scientific">Rhodopirellula maiorica SM1</name>
    <dbReference type="NCBI Taxonomy" id="1265738"/>
    <lineage>
        <taxon>Bacteria</taxon>
        <taxon>Pseudomonadati</taxon>
        <taxon>Planctomycetota</taxon>
        <taxon>Planctomycetia</taxon>
        <taxon>Pirellulales</taxon>
        <taxon>Pirellulaceae</taxon>
        <taxon>Novipirellula</taxon>
    </lineage>
</organism>
<dbReference type="AlphaFoldDB" id="M5RAM6"/>
<dbReference type="EC" id="5.4.99.25" evidence="5"/>
<keyword evidence="4 5" id="KW-0413">Isomerase</keyword>
<evidence type="ECO:0000256" key="5">
    <source>
        <dbReference type="HAMAP-Rule" id="MF_01080"/>
    </source>
</evidence>
<accession>M5RAM6</accession>
<dbReference type="GO" id="GO:0003723">
    <property type="term" value="F:RNA binding"/>
    <property type="evidence" value="ECO:0007669"/>
    <property type="project" value="InterPro"/>
</dbReference>
<dbReference type="SUPFAM" id="SSF55120">
    <property type="entry name" value="Pseudouridine synthase"/>
    <property type="match status" value="1"/>
</dbReference>
<dbReference type="PANTHER" id="PTHR13767">
    <property type="entry name" value="TRNA-PSEUDOURIDINE SYNTHASE"/>
    <property type="match status" value="1"/>
</dbReference>
<dbReference type="Proteomes" id="UP000011991">
    <property type="component" value="Unassembled WGS sequence"/>
</dbReference>
<proteinExistence type="inferred from homology"/>
<comment type="similarity">
    <text evidence="2 5">Belongs to the pseudouridine synthase TruB family. Type 1 subfamily.</text>
</comment>
<dbReference type="PANTHER" id="PTHR13767:SF2">
    <property type="entry name" value="PSEUDOURIDYLATE SYNTHASE TRUB1"/>
    <property type="match status" value="1"/>
</dbReference>
<evidence type="ECO:0000256" key="3">
    <source>
        <dbReference type="ARBA" id="ARBA00022694"/>
    </source>
</evidence>
<comment type="caution">
    <text evidence="7">The sequence shown here is derived from an EMBL/GenBank/DDBJ whole genome shotgun (WGS) entry which is preliminary data.</text>
</comment>
<sequence>MFGFINCNKPSGMTSRDLVNIAARRVRPHKVGHSGTLDPLAEGVLVLGVGRASRLTSFVQNYPKQYLASFRLGAESESGDLEQPLTEYPDDPIPTLESLVAAAKSLTGEVLQVPSAYSAIWIDGKRACDRIRNGEQVDVPSRKVQVYDFKIVKYDYPNVALDITCGSGTYVRSLGVDLAASVGGHAVMTHLVRTRVGPFHAGDTISIDQIRHDDLAPFVQPARLGVEHLPHLSVNDEDAMRLINGLNVFGTAFYTPIDPLTGDAGPIESSVPTDEGVAAAIRTDGRLIAIVRGKTKQYDPSWYPERVFPLEPRSLS</sequence>
<comment type="catalytic activity">
    <reaction evidence="1 5">
        <text>uridine(55) in tRNA = pseudouridine(55) in tRNA</text>
        <dbReference type="Rhea" id="RHEA:42532"/>
        <dbReference type="Rhea" id="RHEA-COMP:10101"/>
        <dbReference type="Rhea" id="RHEA-COMP:10102"/>
        <dbReference type="ChEBI" id="CHEBI:65314"/>
        <dbReference type="ChEBI" id="CHEBI:65315"/>
        <dbReference type="EC" id="5.4.99.25"/>
    </reaction>
</comment>
<dbReference type="GO" id="GO:1990481">
    <property type="term" value="P:mRNA pseudouridine synthesis"/>
    <property type="evidence" value="ECO:0007669"/>
    <property type="project" value="TreeGrafter"/>
</dbReference>
<dbReference type="HAMAP" id="MF_01080">
    <property type="entry name" value="TruB_bact"/>
    <property type="match status" value="1"/>
</dbReference>
<dbReference type="GO" id="GO:0031119">
    <property type="term" value="P:tRNA pseudouridine synthesis"/>
    <property type="evidence" value="ECO:0007669"/>
    <property type="project" value="UniProtKB-UniRule"/>
</dbReference>
<dbReference type="EMBL" id="ANOG01000944">
    <property type="protein sequence ID" value="EMI16548.1"/>
    <property type="molecule type" value="Genomic_DNA"/>
</dbReference>
<dbReference type="InterPro" id="IPR002501">
    <property type="entry name" value="PsdUridine_synth_N"/>
</dbReference>
<protein>
    <recommendedName>
        <fullName evidence="5">tRNA pseudouridine synthase B</fullName>
        <ecNumber evidence="5">5.4.99.25</ecNumber>
    </recommendedName>
    <alternativeName>
        <fullName evidence="5">tRNA pseudouridine(55) synthase</fullName>
        <shortName evidence="5">Psi55 synthase</shortName>
    </alternativeName>
    <alternativeName>
        <fullName evidence="5">tRNA pseudouridylate synthase</fullName>
    </alternativeName>
    <alternativeName>
        <fullName evidence="5">tRNA-uridine isomerase</fullName>
    </alternativeName>
</protein>
<dbReference type="Pfam" id="PF01509">
    <property type="entry name" value="TruB_N"/>
    <property type="match status" value="1"/>
</dbReference>
<feature type="domain" description="Pseudouridine synthase II N-terminal" evidence="6">
    <location>
        <begin position="26"/>
        <end position="171"/>
    </location>
</feature>
<dbReference type="CDD" id="cd02573">
    <property type="entry name" value="PseudoU_synth_EcTruB"/>
    <property type="match status" value="1"/>
</dbReference>
<evidence type="ECO:0000256" key="1">
    <source>
        <dbReference type="ARBA" id="ARBA00000385"/>
    </source>
</evidence>
<evidence type="ECO:0000256" key="4">
    <source>
        <dbReference type="ARBA" id="ARBA00023235"/>
    </source>
</evidence>
<dbReference type="PATRIC" id="fig|1265738.3.peg.6513"/>